<evidence type="ECO:0000313" key="1">
    <source>
        <dbReference type="EMBL" id="PNY15685.1"/>
    </source>
</evidence>
<reference evidence="1 2" key="1">
    <citation type="journal article" date="2014" name="Am. J. Bot.">
        <title>Genome assembly and annotation for red clover (Trifolium pratense; Fabaceae).</title>
        <authorList>
            <person name="Istvanek J."/>
            <person name="Jaros M."/>
            <person name="Krenek A."/>
            <person name="Repkova J."/>
        </authorList>
    </citation>
    <scope>NUCLEOTIDE SEQUENCE [LARGE SCALE GENOMIC DNA]</scope>
    <source>
        <strain evidence="2">cv. Tatra</strain>
        <tissue evidence="1">Young leaves</tissue>
    </source>
</reference>
<proteinExistence type="predicted"/>
<gene>
    <name evidence="1" type="ORF">L195_g012386</name>
</gene>
<comment type="caution">
    <text evidence="1">The sequence shown here is derived from an EMBL/GenBank/DDBJ whole genome shotgun (WGS) entry which is preliminary data.</text>
</comment>
<reference evidence="1 2" key="2">
    <citation type="journal article" date="2017" name="Front. Plant Sci.">
        <title>Gene Classification and Mining of Molecular Markers Useful in Red Clover (Trifolium pratense) Breeding.</title>
        <authorList>
            <person name="Istvanek J."/>
            <person name="Dluhosova J."/>
            <person name="Dluhos P."/>
            <person name="Patkova L."/>
            <person name="Nedelnik J."/>
            <person name="Repkova J."/>
        </authorList>
    </citation>
    <scope>NUCLEOTIDE SEQUENCE [LARGE SCALE GENOMIC DNA]</scope>
    <source>
        <strain evidence="2">cv. Tatra</strain>
        <tissue evidence="1">Young leaves</tissue>
    </source>
</reference>
<organism evidence="1 2">
    <name type="scientific">Trifolium pratense</name>
    <name type="common">Red clover</name>
    <dbReference type="NCBI Taxonomy" id="57577"/>
    <lineage>
        <taxon>Eukaryota</taxon>
        <taxon>Viridiplantae</taxon>
        <taxon>Streptophyta</taxon>
        <taxon>Embryophyta</taxon>
        <taxon>Tracheophyta</taxon>
        <taxon>Spermatophyta</taxon>
        <taxon>Magnoliopsida</taxon>
        <taxon>eudicotyledons</taxon>
        <taxon>Gunneridae</taxon>
        <taxon>Pentapetalae</taxon>
        <taxon>rosids</taxon>
        <taxon>fabids</taxon>
        <taxon>Fabales</taxon>
        <taxon>Fabaceae</taxon>
        <taxon>Papilionoideae</taxon>
        <taxon>50 kb inversion clade</taxon>
        <taxon>NPAAA clade</taxon>
        <taxon>Hologalegina</taxon>
        <taxon>IRL clade</taxon>
        <taxon>Trifolieae</taxon>
        <taxon>Trifolium</taxon>
    </lineage>
</organism>
<sequence>MASEGVWKWKVDQGGKYSIKTISLEFVPQVDGYNFSIMTIGVTSYSLREGVKSVSLEVEKIVEVAKLKAELAKCEIIWF</sequence>
<dbReference type="AlphaFoldDB" id="A0A2K3PK98"/>
<evidence type="ECO:0000313" key="2">
    <source>
        <dbReference type="Proteomes" id="UP000236291"/>
    </source>
</evidence>
<dbReference type="Proteomes" id="UP000236291">
    <property type="component" value="Unassembled WGS sequence"/>
</dbReference>
<name>A0A2K3PK98_TRIPR</name>
<accession>A0A2K3PK98</accession>
<dbReference type="EMBL" id="ASHM01007888">
    <property type="protein sequence ID" value="PNY15685.1"/>
    <property type="molecule type" value="Genomic_DNA"/>
</dbReference>
<protein>
    <submittedName>
        <fullName evidence="1">Uncharacterized protein</fullName>
    </submittedName>
</protein>